<keyword evidence="1" id="KW-1133">Transmembrane helix</keyword>
<protein>
    <submittedName>
        <fullName evidence="2">PilW family protein</fullName>
    </submittedName>
</protein>
<keyword evidence="3" id="KW-1185">Reference proteome</keyword>
<sequence>MHGFTLVELMVGLAIGLVLIAGLGLMFANTSQSGSELNKSIRQIENGRYAVQLLEDDMAHAGFYGELPLDGINYGPKPSDLQDLCGATGHQGWDAATSRAPLPILGLSKDDSANCLSNRLAGTPAFVIHHIGNDAAPIAPASATTGMAYVQTSRCNKDVDPGNPSVAAFAVAATAPASFPFRSLDCTTPSPVRPYIARIYYIASCSECSGSGADTIPTLKMAELRGNSMTVIPLVEGIEQMVLEYGVDTAGTGNASSFGIASSTTDWGNIVAVRVHLLSRTTEPSPGFTDSKTYVLGGSTVTIPEADKQFKRRVYTTTVRLTNVAGPREIPVTTPPASS</sequence>
<dbReference type="Proteomes" id="UP000516057">
    <property type="component" value="Chromosome"/>
</dbReference>
<keyword evidence="1" id="KW-0812">Transmembrane</keyword>
<proteinExistence type="predicted"/>
<dbReference type="NCBIfam" id="TIGR02532">
    <property type="entry name" value="IV_pilin_GFxxxE"/>
    <property type="match status" value="1"/>
</dbReference>
<feature type="transmembrane region" description="Helical" evidence="1">
    <location>
        <begin position="6"/>
        <end position="28"/>
    </location>
</feature>
<keyword evidence="1" id="KW-0472">Membrane</keyword>
<dbReference type="Pfam" id="PF07963">
    <property type="entry name" value="N_methyl"/>
    <property type="match status" value="1"/>
</dbReference>
<dbReference type="InterPro" id="IPR032092">
    <property type="entry name" value="PilW"/>
</dbReference>
<gene>
    <name evidence="2" type="ORF">H9L24_13020</name>
</gene>
<dbReference type="PROSITE" id="PS00409">
    <property type="entry name" value="PROKAR_NTER_METHYL"/>
    <property type="match status" value="1"/>
</dbReference>
<dbReference type="EMBL" id="CP060790">
    <property type="protein sequence ID" value="QNP61362.1"/>
    <property type="molecule type" value="Genomic_DNA"/>
</dbReference>
<accession>A0A7H0HLE6</accession>
<dbReference type="Pfam" id="PF16074">
    <property type="entry name" value="PilW"/>
    <property type="match status" value="1"/>
</dbReference>
<evidence type="ECO:0000313" key="2">
    <source>
        <dbReference type="EMBL" id="QNP61362.1"/>
    </source>
</evidence>
<evidence type="ECO:0000313" key="3">
    <source>
        <dbReference type="Proteomes" id="UP000516057"/>
    </source>
</evidence>
<dbReference type="GO" id="GO:0043683">
    <property type="term" value="P:type IV pilus assembly"/>
    <property type="evidence" value="ECO:0007669"/>
    <property type="project" value="InterPro"/>
</dbReference>
<dbReference type="AlphaFoldDB" id="A0A7H0HLE6"/>
<reference evidence="2 3" key="1">
    <citation type="submission" date="2020-08" db="EMBL/GenBank/DDBJ databases">
        <title>Genome sequence of Acidovorax monticola KACC 19171T.</title>
        <authorList>
            <person name="Hyun D.-W."/>
            <person name="Bae J.-W."/>
        </authorList>
    </citation>
    <scope>NUCLEOTIDE SEQUENCE [LARGE SCALE GENOMIC DNA]</scope>
    <source>
        <strain evidence="2 3">KACC 19171</strain>
    </source>
</reference>
<organism evidence="2 3">
    <name type="scientific">Paenacidovorax monticola</name>
    <dbReference type="NCBI Taxonomy" id="1926868"/>
    <lineage>
        <taxon>Bacteria</taxon>
        <taxon>Pseudomonadati</taxon>
        <taxon>Pseudomonadota</taxon>
        <taxon>Betaproteobacteria</taxon>
        <taxon>Burkholderiales</taxon>
        <taxon>Comamonadaceae</taxon>
        <taxon>Paenacidovorax</taxon>
    </lineage>
</organism>
<name>A0A7H0HLE6_9BURK</name>
<dbReference type="InterPro" id="IPR012902">
    <property type="entry name" value="N_methyl_site"/>
</dbReference>
<evidence type="ECO:0000256" key="1">
    <source>
        <dbReference type="SAM" id="Phobius"/>
    </source>
</evidence>
<dbReference type="KEGG" id="amon:H9L24_13020"/>